<protein>
    <submittedName>
        <fullName evidence="1">Zinc-finger</fullName>
    </submittedName>
</protein>
<proteinExistence type="predicted"/>
<keyword evidence="1" id="KW-0862">Zinc</keyword>
<keyword evidence="1" id="KW-0479">Metal-binding</keyword>
<keyword evidence="2" id="KW-1185">Reference proteome</keyword>
<organism evidence="1 2">
    <name type="scientific">Aristaeella lactis</name>
    <dbReference type="NCBI Taxonomy" id="3046383"/>
    <lineage>
        <taxon>Bacteria</taxon>
        <taxon>Bacillati</taxon>
        <taxon>Bacillota</taxon>
        <taxon>Clostridia</taxon>
        <taxon>Eubacteriales</taxon>
        <taxon>Aristaeellaceae</taxon>
        <taxon>Aristaeella</taxon>
    </lineage>
</organism>
<keyword evidence="1" id="KW-0863">Zinc-finger</keyword>
<name>A0AC61PQE7_9FIRM</name>
<dbReference type="Proteomes" id="UP000192328">
    <property type="component" value="Unassembled WGS sequence"/>
</dbReference>
<accession>A0AC61PQE7</accession>
<comment type="caution">
    <text evidence="1">The sequence shown here is derived from an EMBL/GenBank/DDBJ whole genome shotgun (WGS) entry which is preliminary data.</text>
</comment>
<dbReference type="EMBL" id="FWXZ01000009">
    <property type="protein sequence ID" value="SMC91686.1"/>
    <property type="molecule type" value="Genomic_DNA"/>
</dbReference>
<evidence type="ECO:0000313" key="2">
    <source>
        <dbReference type="Proteomes" id="UP000192328"/>
    </source>
</evidence>
<reference evidence="1" key="1">
    <citation type="submission" date="2017-04" db="EMBL/GenBank/DDBJ databases">
        <authorList>
            <person name="Varghese N."/>
            <person name="Submissions S."/>
        </authorList>
    </citation>
    <scope>NUCLEOTIDE SEQUENCE</scope>
    <source>
        <strain evidence="1">WTE2008</strain>
    </source>
</reference>
<sequence length="348" mass="40520">MNKDCEIIQDLMPLVIDGVCSDKSREAVEAHVKECAECAAVYEDLKKDLFHQKSPEKQEKKDVERSLKTVLKKKKVSRFLKPFLLGMLIVALAVGGIFGYQYLSDLQVPLDPDQYDIRLFRMENGDVAVIADYKELNGSDQWINMWIEGDLEDPLPEDCDPSDPEQMEKLIEAGRAVRHDDTVFFRYTQREKYTAKKFFLGRKRQEVLHKGQKLVHNEILKFIRAGEFSENTCLGYHVMKGNDRLVWSLGDDLPAASEELETYYRYLREYRRIHDEIFEYSAEARGYVAVAPDAERRSELMQQHLYALEANLPELQPWIGEKPEPLDEETVKWAFSYSTWEDWGAESE</sequence>
<evidence type="ECO:0000313" key="1">
    <source>
        <dbReference type="EMBL" id="SMC91686.1"/>
    </source>
</evidence>
<gene>
    <name evidence="1" type="ORF">SAMN06297397_3137</name>
</gene>